<dbReference type="PANTHER" id="PTHR30055">
    <property type="entry name" value="HTH-TYPE TRANSCRIPTIONAL REGULATOR RUTR"/>
    <property type="match status" value="1"/>
</dbReference>
<keyword evidence="3" id="KW-0804">Transcription</keyword>
<dbReference type="EMBL" id="FWFO01000002">
    <property type="protein sequence ID" value="SLN55488.1"/>
    <property type="molecule type" value="Genomic_DNA"/>
</dbReference>
<dbReference type="InterPro" id="IPR036271">
    <property type="entry name" value="Tet_transcr_reg_TetR-rel_C_sf"/>
</dbReference>
<dbReference type="PANTHER" id="PTHR30055:SF234">
    <property type="entry name" value="HTH-TYPE TRANSCRIPTIONAL REGULATOR BETI"/>
    <property type="match status" value="1"/>
</dbReference>
<evidence type="ECO:0000256" key="3">
    <source>
        <dbReference type="ARBA" id="ARBA00023163"/>
    </source>
</evidence>
<dbReference type="SUPFAM" id="SSF48498">
    <property type="entry name" value="Tetracyclin repressor-like, C-terminal domain"/>
    <property type="match status" value="1"/>
</dbReference>
<dbReference type="InterPro" id="IPR050109">
    <property type="entry name" value="HTH-type_TetR-like_transc_reg"/>
</dbReference>
<dbReference type="InterPro" id="IPR025996">
    <property type="entry name" value="MT1864/Rv1816-like_C"/>
</dbReference>
<sequence length="207" mass="22796">MVNAVHETGVLMSTKSEQRKAVLREKLVHSAKARIERDGMAALRARDLAKDAGCAVGAIYNAFEDLNDIVMAVNGLTFQALGETVRGSFDGTEPPVDRLILMSHAYLGFAVDHTNLWRALFDLDMSEDGRVPAWYRAALGDLFANISRPLSELFPEMAEQELSLMTRAMFSSVHGIVLLGLQNRISGVPPEQIEQMIAAVLRRIGNE</sequence>
<reference evidence="6 7" key="1">
    <citation type="submission" date="2017-03" db="EMBL/GenBank/DDBJ databases">
        <authorList>
            <person name="Afonso C.L."/>
            <person name="Miller P.J."/>
            <person name="Scott M.A."/>
            <person name="Spackman E."/>
            <person name="Goraichik I."/>
            <person name="Dimitrov K.M."/>
            <person name="Suarez D.L."/>
            <person name="Swayne D.E."/>
        </authorList>
    </citation>
    <scope>NUCLEOTIDE SEQUENCE [LARGE SCALE GENOMIC DNA]</scope>
    <source>
        <strain evidence="6 7">CECT 7639</strain>
    </source>
</reference>
<evidence type="ECO:0000259" key="5">
    <source>
        <dbReference type="PROSITE" id="PS50977"/>
    </source>
</evidence>
<keyword evidence="7" id="KW-1185">Reference proteome</keyword>
<evidence type="ECO:0000256" key="1">
    <source>
        <dbReference type="ARBA" id="ARBA00023015"/>
    </source>
</evidence>
<dbReference type="GO" id="GO:0000976">
    <property type="term" value="F:transcription cis-regulatory region binding"/>
    <property type="evidence" value="ECO:0007669"/>
    <property type="project" value="TreeGrafter"/>
</dbReference>
<evidence type="ECO:0000313" key="6">
    <source>
        <dbReference type="EMBL" id="SLN55488.1"/>
    </source>
</evidence>
<protein>
    <recommendedName>
        <fullName evidence="5">HTH tetR-type domain-containing protein</fullName>
    </recommendedName>
</protein>
<feature type="domain" description="HTH tetR-type" evidence="5">
    <location>
        <begin position="21"/>
        <end position="81"/>
    </location>
</feature>
<dbReference type="SUPFAM" id="SSF46689">
    <property type="entry name" value="Homeodomain-like"/>
    <property type="match status" value="1"/>
</dbReference>
<proteinExistence type="predicted"/>
<evidence type="ECO:0000256" key="4">
    <source>
        <dbReference type="PROSITE-ProRule" id="PRU00335"/>
    </source>
</evidence>
<dbReference type="Gene3D" id="1.10.357.10">
    <property type="entry name" value="Tetracycline Repressor, domain 2"/>
    <property type="match status" value="1"/>
</dbReference>
<dbReference type="InterPro" id="IPR009057">
    <property type="entry name" value="Homeodomain-like_sf"/>
</dbReference>
<accession>A0A1Y5T745</accession>
<evidence type="ECO:0000256" key="2">
    <source>
        <dbReference type="ARBA" id="ARBA00023125"/>
    </source>
</evidence>
<dbReference type="InterPro" id="IPR001647">
    <property type="entry name" value="HTH_TetR"/>
</dbReference>
<dbReference type="PROSITE" id="PS50977">
    <property type="entry name" value="HTH_TETR_2"/>
    <property type="match status" value="1"/>
</dbReference>
<feature type="DNA-binding region" description="H-T-H motif" evidence="4">
    <location>
        <begin position="44"/>
        <end position="63"/>
    </location>
</feature>
<dbReference type="GO" id="GO:0003700">
    <property type="term" value="F:DNA-binding transcription factor activity"/>
    <property type="evidence" value="ECO:0007669"/>
    <property type="project" value="TreeGrafter"/>
</dbReference>
<gene>
    <name evidence="6" type="ORF">TRL7639_02961</name>
</gene>
<keyword evidence="1" id="KW-0805">Transcription regulation</keyword>
<evidence type="ECO:0000313" key="7">
    <source>
        <dbReference type="Proteomes" id="UP000193077"/>
    </source>
</evidence>
<dbReference type="Pfam" id="PF13305">
    <property type="entry name" value="TetR_C_33"/>
    <property type="match status" value="1"/>
</dbReference>
<dbReference type="Proteomes" id="UP000193077">
    <property type="component" value="Unassembled WGS sequence"/>
</dbReference>
<name>A0A1Y5T745_9RHOB</name>
<dbReference type="AlphaFoldDB" id="A0A1Y5T745"/>
<organism evidence="6 7">
    <name type="scientific">Falsiruegeria litorea R37</name>
    <dbReference type="NCBI Taxonomy" id="1200284"/>
    <lineage>
        <taxon>Bacteria</taxon>
        <taxon>Pseudomonadati</taxon>
        <taxon>Pseudomonadota</taxon>
        <taxon>Alphaproteobacteria</taxon>
        <taxon>Rhodobacterales</taxon>
        <taxon>Roseobacteraceae</taxon>
        <taxon>Falsiruegeria</taxon>
    </lineage>
</organism>
<keyword evidence="2 4" id="KW-0238">DNA-binding</keyword>